<feature type="domain" description="LysM" evidence="2">
    <location>
        <begin position="488"/>
        <end position="532"/>
    </location>
</feature>
<dbReference type="RefSeq" id="WP_108603905.1">
    <property type="nucleotide sequence ID" value="NZ_CP026604.1"/>
</dbReference>
<dbReference type="PANTHER" id="PTHR33734:SF22">
    <property type="entry name" value="MEMBRANE-BOUND LYTIC MUREIN TRANSGLYCOSYLASE D"/>
    <property type="match status" value="1"/>
</dbReference>
<dbReference type="InterPro" id="IPR000189">
    <property type="entry name" value="Transglyc_AS"/>
</dbReference>
<dbReference type="PROSITE" id="PS00922">
    <property type="entry name" value="TRANSGLYCOSYLASE"/>
    <property type="match status" value="1"/>
</dbReference>
<keyword evidence="4" id="KW-1185">Reference proteome</keyword>
<dbReference type="KEGG" id="cate:C2869_16025"/>
<protein>
    <submittedName>
        <fullName evidence="3">Lytic transglycosylase</fullName>
    </submittedName>
</protein>
<dbReference type="AlphaFoldDB" id="A0A2S0VUF2"/>
<dbReference type="SUPFAM" id="SSF53955">
    <property type="entry name" value="Lysozyme-like"/>
    <property type="match status" value="1"/>
</dbReference>
<dbReference type="GO" id="GO:0016020">
    <property type="term" value="C:membrane"/>
    <property type="evidence" value="ECO:0007669"/>
    <property type="project" value="InterPro"/>
</dbReference>
<comment type="similarity">
    <text evidence="1">Belongs to the transglycosylase Slt family.</text>
</comment>
<dbReference type="EMBL" id="CP026604">
    <property type="protein sequence ID" value="AWB67839.1"/>
    <property type="molecule type" value="Genomic_DNA"/>
</dbReference>
<dbReference type="Gene3D" id="1.10.530.10">
    <property type="match status" value="1"/>
</dbReference>
<sequence>MKNIVLLVGLLSLVGCKQLDLLKTNNAAETNKQPVKNEFLATEIDPNEDIFYYDVALPEAYVNQLQNPELTKPVFGNIWQRIQSQLTFDIPNNRRIAIQKSWYARHPDYLERVAKRAEPFLYLIVEEIEKRGLPMELVLLPIVESAFDPFAYSHGSASGLWQFVPDTGERFGLKQNWWYDGRRDVLAATHAALDYLTFLNKEFDGDWLHALAAYNSGEGRVARAIKKNYKNGENVDYWSLELPRETDAYVPKLLALADIMRRPHDFKMRMYPIANVSVLEQVNAPSQIDLAKAAKLADMDVNELHALNPGYNRWATAPDGPHTFLLPIEKAEAFNNAIKNIEPKALVAWQRYKIKSGDSLGKIAKQHNVTIESIRTANNLKGNMIRVGKHLLIPVAAKSEDSYDFTVDQRLAKTQTNDQGKAKAEHIVKSGDTFWDISRKHKVNVRELAKWNNMAPGDPIFPGQKLVVWKTAPSDNQLLGEAPTVKKVKYKVRSGDSLARIANKFNVTISDIENWNKLSRKNYLQPGQLLQLYVDVTRI</sequence>
<dbReference type="PANTHER" id="PTHR33734">
    <property type="entry name" value="LYSM DOMAIN-CONTAINING GPI-ANCHORED PROTEIN 2"/>
    <property type="match status" value="1"/>
</dbReference>
<dbReference type="GO" id="GO:0000270">
    <property type="term" value="P:peptidoglycan metabolic process"/>
    <property type="evidence" value="ECO:0007669"/>
    <property type="project" value="InterPro"/>
</dbReference>
<accession>A0A2S0VUF2</accession>
<evidence type="ECO:0000256" key="1">
    <source>
        <dbReference type="ARBA" id="ARBA00007734"/>
    </source>
</evidence>
<dbReference type="GO" id="GO:0008932">
    <property type="term" value="F:lytic endotransglycosylase activity"/>
    <property type="evidence" value="ECO:0007669"/>
    <property type="project" value="TreeGrafter"/>
</dbReference>
<dbReference type="InterPro" id="IPR023346">
    <property type="entry name" value="Lysozyme-like_dom_sf"/>
</dbReference>
<reference evidence="3 4" key="1">
    <citation type="submission" date="2018-01" db="EMBL/GenBank/DDBJ databases">
        <title>Genome sequence of a Cantenovulum-like bacteria.</title>
        <authorList>
            <person name="Tan W.R."/>
            <person name="Lau N.-S."/>
            <person name="Go F."/>
            <person name="Amirul A.-A.A."/>
        </authorList>
    </citation>
    <scope>NUCLEOTIDE SEQUENCE [LARGE SCALE GENOMIC DNA]</scope>
    <source>
        <strain evidence="3 4">CCB-QB4</strain>
    </source>
</reference>
<dbReference type="PROSITE" id="PS51782">
    <property type="entry name" value="LYSM"/>
    <property type="match status" value="3"/>
</dbReference>
<dbReference type="Gene3D" id="3.10.350.10">
    <property type="entry name" value="LysM domain"/>
    <property type="match status" value="3"/>
</dbReference>
<feature type="domain" description="LysM" evidence="2">
    <location>
        <begin position="424"/>
        <end position="468"/>
    </location>
</feature>
<dbReference type="Pfam" id="PF01476">
    <property type="entry name" value="LysM"/>
    <property type="match status" value="3"/>
</dbReference>
<name>A0A2S0VUF2_9ALTE</name>
<evidence type="ECO:0000259" key="2">
    <source>
        <dbReference type="PROSITE" id="PS51782"/>
    </source>
</evidence>
<proteinExistence type="inferred from homology"/>
<dbReference type="CDD" id="cd00118">
    <property type="entry name" value="LysM"/>
    <property type="match status" value="3"/>
</dbReference>
<dbReference type="InterPro" id="IPR008258">
    <property type="entry name" value="Transglycosylase_SLT_dom_1"/>
</dbReference>
<feature type="domain" description="LysM" evidence="2">
    <location>
        <begin position="350"/>
        <end position="393"/>
    </location>
</feature>
<dbReference type="Proteomes" id="UP000244441">
    <property type="component" value="Chromosome"/>
</dbReference>
<dbReference type="FunFam" id="1.10.530.10:FF:000004">
    <property type="entry name" value="Membrane-bound lytic murein transglycosylase D"/>
    <property type="match status" value="1"/>
</dbReference>
<dbReference type="InterPro" id="IPR018392">
    <property type="entry name" value="LysM"/>
</dbReference>
<dbReference type="PROSITE" id="PS51257">
    <property type="entry name" value="PROKAR_LIPOPROTEIN"/>
    <property type="match status" value="1"/>
</dbReference>
<evidence type="ECO:0000313" key="3">
    <source>
        <dbReference type="EMBL" id="AWB67839.1"/>
    </source>
</evidence>
<evidence type="ECO:0000313" key="4">
    <source>
        <dbReference type="Proteomes" id="UP000244441"/>
    </source>
</evidence>
<dbReference type="InterPro" id="IPR036779">
    <property type="entry name" value="LysM_dom_sf"/>
</dbReference>
<gene>
    <name evidence="3" type="ORF">C2869_16025</name>
</gene>
<organism evidence="3 4">
    <name type="scientific">Saccharobesus litoralis</name>
    <dbReference type="NCBI Taxonomy" id="2172099"/>
    <lineage>
        <taxon>Bacteria</taxon>
        <taxon>Pseudomonadati</taxon>
        <taxon>Pseudomonadota</taxon>
        <taxon>Gammaproteobacteria</taxon>
        <taxon>Alteromonadales</taxon>
        <taxon>Alteromonadaceae</taxon>
        <taxon>Saccharobesus</taxon>
    </lineage>
</organism>
<dbReference type="CDD" id="cd16894">
    <property type="entry name" value="MltD-like"/>
    <property type="match status" value="1"/>
</dbReference>
<dbReference type="SUPFAM" id="SSF54106">
    <property type="entry name" value="LysM domain"/>
    <property type="match status" value="3"/>
</dbReference>
<dbReference type="SMART" id="SM00257">
    <property type="entry name" value="LysM"/>
    <property type="match status" value="3"/>
</dbReference>
<dbReference type="Pfam" id="PF01464">
    <property type="entry name" value="SLT"/>
    <property type="match status" value="1"/>
</dbReference>
<dbReference type="OrthoDB" id="9815002at2"/>